<dbReference type="GO" id="GO:0007165">
    <property type="term" value="P:signal transduction"/>
    <property type="evidence" value="ECO:0007669"/>
    <property type="project" value="TreeGrafter"/>
</dbReference>
<evidence type="ECO:0000256" key="1">
    <source>
        <dbReference type="ARBA" id="ARBA00001033"/>
    </source>
</evidence>
<dbReference type="GO" id="GO:0046854">
    <property type="term" value="P:phosphatidylinositol phosphate biosynthetic process"/>
    <property type="evidence" value="ECO:0007669"/>
    <property type="project" value="InterPro"/>
</dbReference>
<dbReference type="Proteomes" id="UP000238312">
    <property type="component" value="Unassembled WGS sequence"/>
</dbReference>
<dbReference type="PANTHER" id="PTHR20854:SF4">
    <property type="entry name" value="INOSITOL-1-MONOPHOSPHATASE-RELATED"/>
    <property type="match status" value="1"/>
</dbReference>
<dbReference type="PRINTS" id="PR00377">
    <property type="entry name" value="IMPHPHTASES"/>
</dbReference>
<dbReference type="GO" id="GO:0046872">
    <property type="term" value="F:metal ion binding"/>
    <property type="evidence" value="ECO:0007669"/>
    <property type="project" value="UniProtKB-KW"/>
</dbReference>
<evidence type="ECO:0000313" key="7">
    <source>
        <dbReference type="Proteomes" id="UP000238312"/>
    </source>
</evidence>
<dbReference type="Gene3D" id="3.40.190.80">
    <property type="match status" value="1"/>
</dbReference>
<protein>
    <recommendedName>
        <fullName evidence="2">inositol-phosphate phosphatase</fullName>
        <ecNumber evidence="2">3.1.3.25</ecNumber>
    </recommendedName>
</protein>
<feature type="binding site" evidence="5">
    <location>
        <position position="73"/>
    </location>
    <ligand>
        <name>Mg(2+)</name>
        <dbReference type="ChEBI" id="CHEBI:18420"/>
        <label>1</label>
        <note>catalytic</note>
    </ligand>
</feature>
<dbReference type="Pfam" id="PF00459">
    <property type="entry name" value="Inositol_P"/>
    <property type="match status" value="1"/>
</dbReference>
<comment type="catalytic activity">
    <reaction evidence="1">
        <text>a myo-inositol phosphate + H2O = myo-inositol + phosphate</text>
        <dbReference type="Rhea" id="RHEA:24056"/>
        <dbReference type="ChEBI" id="CHEBI:15377"/>
        <dbReference type="ChEBI" id="CHEBI:17268"/>
        <dbReference type="ChEBI" id="CHEBI:43474"/>
        <dbReference type="ChEBI" id="CHEBI:84139"/>
        <dbReference type="EC" id="3.1.3.25"/>
    </reaction>
</comment>
<keyword evidence="7" id="KW-1185">Reference proteome</keyword>
<dbReference type="InterPro" id="IPR000760">
    <property type="entry name" value="Inositol_monophosphatase-like"/>
</dbReference>
<evidence type="ECO:0000256" key="4">
    <source>
        <dbReference type="ARBA" id="ARBA00022842"/>
    </source>
</evidence>
<feature type="binding site" evidence="5">
    <location>
        <position position="212"/>
    </location>
    <ligand>
        <name>Mg(2+)</name>
        <dbReference type="ChEBI" id="CHEBI:18420"/>
        <label>1</label>
        <note>catalytic</note>
    </ligand>
</feature>
<dbReference type="GO" id="GO:0006020">
    <property type="term" value="P:inositol metabolic process"/>
    <property type="evidence" value="ECO:0007669"/>
    <property type="project" value="TreeGrafter"/>
</dbReference>
<feature type="binding site" evidence="5">
    <location>
        <position position="89"/>
    </location>
    <ligand>
        <name>Mg(2+)</name>
        <dbReference type="ChEBI" id="CHEBI:18420"/>
        <label>1</label>
        <note>catalytic</note>
    </ligand>
</feature>
<dbReference type="EC" id="3.1.3.25" evidence="2"/>
<comment type="cofactor">
    <cofactor evidence="5">
        <name>Mg(2+)</name>
        <dbReference type="ChEBI" id="CHEBI:18420"/>
    </cofactor>
</comment>
<dbReference type="SUPFAM" id="SSF56655">
    <property type="entry name" value="Carbohydrate phosphatase"/>
    <property type="match status" value="1"/>
</dbReference>
<dbReference type="Gene3D" id="3.30.540.10">
    <property type="entry name" value="Fructose-1,6-Bisphosphatase, subunit A, domain 1"/>
    <property type="match status" value="1"/>
</dbReference>
<comment type="caution">
    <text evidence="6">The sequence shown here is derived from an EMBL/GenBank/DDBJ whole genome shotgun (WGS) entry which is preliminary data.</text>
</comment>
<dbReference type="GO" id="GO:0008934">
    <property type="term" value="F:inositol monophosphate 1-phosphatase activity"/>
    <property type="evidence" value="ECO:0007669"/>
    <property type="project" value="TreeGrafter"/>
</dbReference>
<dbReference type="PROSITE" id="PS00630">
    <property type="entry name" value="IMP_2"/>
    <property type="match status" value="1"/>
</dbReference>
<proteinExistence type="predicted"/>
<reference evidence="6 7" key="1">
    <citation type="submission" date="2018-03" db="EMBL/GenBank/DDBJ databases">
        <title>Genomic Encyclopedia of Type Strains, Phase III (KMG-III): the genomes of soil and plant-associated and newly described type strains.</title>
        <authorList>
            <person name="Whitman W."/>
        </authorList>
    </citation>
    <scope>NUCLEOTIDE SEQUENCE [LARGE SCALE GENOMIC DNA]</scope>
    <source>
        <strain evidence="6 7">CGMCC 4.7104</strain>
    </source>
</reference>
<organism evidence="6 7">
    <name type="scientific">Nonomuraea fuscirosea</name>
    <dbReference type="NCBI Taxonomy" id="1291556"/>
    <lineage>
        <taxon>Bacteria</taxon>
        <taxon>Bacillati</taxon>
        <taxon>Actinomycetota</taxon>
        <taxon>Actinomycetes</taxon>
        <taxon>Streptosporangiales</taxon>
        <taxon>Streptosporangiaceae</taxon>
        <taxon>Nonomuraea</taxon>
    </lineage>
</organism>
<evidence type="ECO:0000256" key="2">
    <source>
        <dbReference type="ARBA" id="ARBA00013106"/>
    </source>
</evidence>
<evidence type="ECO:0000313" key="6">
    <source>
        <dbReference type="EMBL" id="PRX70455.1"/>
    </source>
</evidence>
<sequence>MVGVPGEAQPALAAAASAALEAYSVATAEHDRAALAEVVGDGADGTPTMRIDVLVENAILNALSRHSVNVLTEETGWVDNGSALTLVMDPVDGSANAAAGVPLSAFSAAVAVDGSFTEALTVWLETGRSWWAKAGTPSPLRTTGRTSLPGAAVSLLRPHPANPGAASAWWEVARRAGRVRILSTSCLEGALVAQGATDAFADAATDTHRLVDLAASVVLAEAGGGAVRDVFGRPIGLDTDLTRRWSGVVAASPELADELASVLHDAYETGRTTPTGPGTPT</sequence>
<gene>
    <name evidence="6" type="ORF">B0I32_101543</name>
</gene>
<evidence type="ECO:0000256" key="3">
    <source>
        <dbReference type="ARBA" id="ARBA00022723"/>
    </source>
</evidence>
<dbReference type="EMBL" id="PVNG01000001">
    <property type="protein sequence ID" value="PRX70455.1"/>
    <property type="molecule type" value="Genomic_DNA"/>
</dbReference>
<dbReference type="AlphaFoldDB" id="A0A2T0NBS3"/>
<accession>A0A2T0NBS3</accession>
<keyword evidence="3 5" id="KW-0479">Metal-binding</keyword>
<dbReference type="InterPro" id="IPR020550">
    <property type="entry name" value="Inositol_monophosphatase_CS"/>
</dbReference>
<evidence type="ECO:0000256" key="5">
    <source>
        <dbReference type="PIRSR" id="PIRSR600760-2"/>
    </source>
</evidence>
<name>A0A2T0NBS3_9ACTN</name>
<dbReference type="PANTHER" id="PTHR20854">
    <property type="entry name" value="INOSITOL MONOPHOSPHATASE"/>
    <property type="match status" value="1"/>
</dbReference>
<keyword evidence="4 5" id="KW-0460">Magnesium</keyword>
<feature type="binding site" evidence="5">
    <location>
        <position position="92"/>
    </location>
    <ligand>
        <name>Mg(2+)</name>
        <dbReference type="ChEBI" id="CHEBI:18420"/>
        <label>1</label>
        <note>catalytic</note>
    </ligand>
</feature>